<accession>A0A1I2I144</accession>
<dbReference type="PANTHER" id="PTHR35091:SF2">
    <property type="entry name" value="FLAGELLAR PROTEIN FLIL"/>
    <property type="match status" value="1"/>
</dbReference>
<comment type="subcellular location">
    <subcellularLocation>
        <location evidence="10">Cell inner membrane</location>
    </subcellularLocation>
    <subcellularLocation>
        <location evidence="2">Cell membrane</location>
        <topology evidence="2">Single-pass membrane protein</topology>
    </subcellularLocation>
</comment>
<evidence type="ECO:0000256" key="10">
    <source>
        <dbReference type="RuleBase" id="RU364125"/>
    </source>
</evidence>
<dbReference type="EMBL" id="FONH01000014">
    <property type="protein sequence ID" value="SFF36099.1"/>
    <property type="molecule type" value="Genomic_DNA"/>
</dbReference>
<keyword evidence="11" id="KW-0282">Flagellum</keyword>
<dbReference type="STRING" id="500610.SAMN02799615_03275"/>
<evidence type="ECO:0000256" key="1">
    <source>
        <dbReference type="ARBA" id="ARBA00002254"/>
    </source>
</evidence>
<evidence type="ECO:0000256" key="6">
    <source>
        <dbReference type="ARBA" id="ARBA00022692"/>
    </source>
</evidence>
<keyword evidence="11" id="KW-0969">Cilium</keyword>
<organism evidence="11 12">
    <name type="scientific">Dyella marensis</name>
    <dbReference type="NCBI Taxonomy" id="500610"/>
    <lineage>
        <taxon>Bacteria</taxon>
        <taxon>Pseudomonadati</taxon>
        <taxon>Pseudomonadota</taxon>
        <taxon>Gammaproteobacteria</taxon>
        <taxon>Lysobacterales</taxon>
        <taxon>Rhodanobacteraceae</taxon>
        <taxon>Dyella</taxon>
    </lineage>
</organism>
<proteinExistence type="inferred from homology"/>
<comment type="similarity">
    <text evidence="3 10">Belongs to the FliL family.</text>
</comment>
<feature type="transmembrane region" description="Helical" evidence="10">
    <location>
        <begin position="24"/>
        <end position="43"/>
    </location>
</feature>
<gene>
    <name evidence="11" type="ORF">SAMN02799615_03275</name>
</gene>
<keyword evidence="6 10" id="KW-0812">Transmembrane</keyword>
<keyword evidence="7 10" id="KW-0283">Flagellar rotation</keyword>
<dbReference type="GO" id="GO:0009425">
    <property type="term" value="C:bacterial-type flagellum basal body"/>
    <property type="evidence" value="ECO:0007669"/>
    <property type="project" value="InterPro"/>
</dbReference>
<evidence type="ECO:0000256" key="8">
    <source>
        <dbReference type="ARBA" id="ARBA00022989"/>
    </source>
</evidence>
<evidence type="ECO:0000256" key="2">
    <source>
        <dbReference type="ARBA" id="ARBA00004162"/>
    </source>
</evidence>
<keyword evidence="12" id="KW-1185">Reference proteome</keyword>
<sequence>MSNAEPSPAVAAPAPKTGGGRGTVLILAAALVMVSAVCGYALYTLRGHAAQGAAGSEAKVEKKKEGPEAYLPMEPAFVVNFQKADGLSYLQVGVTLMSHDPAALQAAKEADPVIRNALVMLFSAQDYTALSDTAGKQKLQAKALAAVQKIVEERTGHPGVEALYFTSFVMQ</sequence>
<dbReference type="PANTHER" id="PTHR35091">
    <property type="entry name" value="FLAGELLAR PROTEIN FLIL"/>
    <property type="match status" value="1"/>
</dbReference>
<dbReference type="GO" id="GO:0005886">
    <property type="term" value="C:plasma membrane"/>
    <property type="evidence" value="ECO:0007669"/>
    <property type="project" value="UniProtKB-SubCell"/>
</dbReference>
<keyword evidence="8 10" id="KW-1133">Transmembrane helix</keyword>
<keyword evidence="11" id="KW-0966">Cell projection</keyword>
<dbReference type="RefSeq" id="WP_026636743.1">
    <property type="nucleotide sequence ID" value="NZ_FONH01000014.1"/>
</dbReference>
<keyword evidence="10" id="KW-0997">Cell inner membrane</keyword>
<name>A0A1I2I144_9GAMM</name>
<evidence type="ECO:0000256" key="3">
    <source>
        <dbReference type="ARBA" id="ARBA00008281"/>
    </source>
</evidence>
<evidence type="ECO:0000256" key="9">
    <source>
        <dbReference type="ARBA" id="ARBA00023136"/>
    </source>
</evidence>
<dbReference type="Pfam" id="PF03748">
    <property type="entry name" value="FliL"/>
    <property type="match status" value="1"/>
</dbReference>
<dbReference type="GO" id="GO:0071978">
    <property type="term" value="P:bacterial-type flagellum-dependent swarming motility"/>
    <property type="evidence" value="ECO:0007669"/>
    <property type="project" value="TreeGrafter"/>
</dbReference>
<evidence type="ECO:0000313" key="12">
    <source>
        <dbReference type="Proteomes" id="UP000199477"/>
    </source>
</evidence>
<keyword evidence="9 10" id="KW-0472">Membrane</keyword>
<keyword evidence="4" id="KW-1003">Cell membrane</keyword>
<dbReference type="GO" id="GO:0006935">
    <property type="term" value="P:chemotaxis"/>
    <property type="evidence" value="ECO:0007669"/>
    <property type="project" value="UniProtKB-KW"/>
</dbReference>
<comment type="function">
    <text evidence="1 10">Controls the rotational direction of flagella during chemotaxis.</text>
</comment>
<evidence type="ECO:0000256" key="7">
    <source>
        <dbReference type="ARBA" id="ARBA00022779"/>
    </source>
</evidence>
<reference evidence="12" key="1">
    <citation type="submission" date="2016-10" db="EMBL/GenBank/DDBJ databases">
        <authorList>
            <person name="Varghese N."/>
            <person name="Submissions S."/>
        </authorList>
    </citation>
    <scope>NUCLEOTIDE SEQUENCE [LARGE SCALE GENOMIC DNA]</scope>
    <source>
        <strain evidence="12">UNC178MFTsu3.1</strain>
    </source>
</reference>
<dbReference type="Proteomes" id="UP000199477">
    <property type="component" value="Unassembled WGS sequence"/>
</dbReference>
<dbReference type="AlphaFoldDB" id="A0A1I2I144"/>
<keyword evidence="5 10" id="KW-0145">Chemotaxis</keyword>
<dbReference type="InterPro" id="IPR005503">
    <property type="entry name" value="FliL"/>
</dbReference>
<evidence type="ECO:0000313" key="11">
    <source>
        <dbReference type="EMBL" id="SFF36099.1"/>
    </source>
</evidence>
<evidence type="ECO:0000256" key="5">
    <source>
        <dbReference type="ARBA" id="ARBA00022500"/>
    </source>
</evidence>
<protein>
    <recommendedName>
        <fullName evidence="10">Flagellar protein FliL</fullName>
    </recommendedName>
</protein>
<evidence type="ECO:0000256" key="4">
    <source>
        <dbReference type="ARBA" id="ARBA00022475"/>
    </source>
</evidence>